<evidence type="ECO:0000313" key="2">
    <source>
        <dbReference type="Proteomes" id="UP000789525"/>
    </source>
</evidence>
<protein>
    <submittedName>
        <fullName evidence="1">15148_t:CDS:1</fullName>
    </submittedName>
</protein>
<gene>
    <name evidence="1" type="ORF">ACOLOM_LOCUS7092</name>
</gene>
<accession>A0ACA9MYL8</accession>
<keyword evidence="2" id="KW-1185">Reference proteome</keyword>
<organism evidence="1 2">
    <name type="scientific">Acaulospora colombiana</name>
    <dbReference type="NCBI Taxonomy" id="27376"/>
    <lineage>
        <taxon>Eukaryota</taxon>
        <taxon>Fungi</taxon>
        <taxon>Fungi incertae sedis</taxon>
        <taxon>Mucoromycota</taxon>
        <taxon>Glomeromycotina</taxon>
        <taxon>Glomeromycetes</taxon>
        <taxon>Diversisporales</taxon>
        <taxon>Acaulosporaceae</taxon>
        <taxon>Acaulospora</taxon>
    </lineage>
</organism>
<sequence length="54" mass="6180">MSFAIDFIIDHPSDDDKHLDVDSDSYIFPWDENYNTTEGEPPTPSTPPQKVQPE</sequence>
<comment type="caution">
    <text evidence="1">The sequence shown here is derived from an EMBL/GenBank/DDBJ whole genome shotgun (WGS) entry which is preliminary data.</text>
</comment>
<dbReference type="Proteomes" id="UP000789525">
    <property type="component" value="Unassembled WGS sequence"/>
</dbReference>
<proteinExistence type="predicted"/>
<evidence type="ECO:0000313" key="1">
    <source>
        <dbReference type="EMBL" id="CAG8613369.1"/>
    </source>
</evidence>
<reference evidence="1" key="1">
    <citation type="submission" date="2021-06" db="EMBL/GenBank/DDBJ databases">
        <authorList>
            <person name="Kallberg Y."/>
            <person name="Tangrot J."/>
            <person name="Rosling A."/>
        </authorList>
    </citation>
    <scope>NUCLEOTIDE SEQUENCE</scope>
    <source>
        <strain evidence="1">CL356</strain>
    </source>
</reference>
<feature type="non-terminal residue" evidence="1">
    <location>
        <position position="54"/>
    </location>
</feature>
<name>A0ACA9MYL8_9GLOM</name>
<dbReference type="EMBL" id="CAJVPT010015640">
    <property type="protein sequence ID" value="CAG8613369.1"/>
    <property type="molecule type" value="Genomic_DNA"/>
</dbReference>